<evidence type="ECO:0000259" key="12">
    <source>
        <dbReference type="PROSITE" id="PS50901"/>
    </source>
</evidence>
<dbReference type="InterPro" id="IPR023836">
    <property type="entry name" value="EccCa-like_Actinobacteria"/>
</dbReference>
<keyword evidence="7 11" id="KW-1133">Transmembrane helix</keyword>
<name>A0A495W7Z6_9PSEU</name>
<dbReference type="Proteomes" id="UP000282084">
    <property type="component" value="Unassembled WGS sequence"/>
</dbReference>
<accession>A0A495W7Z6</accession>
<evidence type="ECO:0000256" key="3">
    <source>
        <dbReference type="ARBA" id="ARBA00022692"/>
    </source>
</evidence>
<evidence type="ECO:0000256" key="1">
    <source>
        <dbReference type="ARBA" id="ARBA00004651"/>
    </source>
</evidence>
<organism evidence="13 14">
    <name type="scientific">Saccharothrix australiensis</name>
    <dbReference type="NCBI Taxonomy" id="2072"/>
    <lineage>
        <taxon>Bacteria</taxon>
        <taxon>Bacillati</taxon>
        <taxon>Actinomycetota</taxon>
        <taxon>Actinomycetes</taxon>
        <taxon>Pseudonocardiales</taxon>
        <taxon>Pseudonocardiaceae</taxon>
        <taxon>Saccharothrix</taxon>
    </lineage>
</organism>
<evidence type="ECO:0000256" key="11">
    <source>
        <dbReference type="SAM" id="Phobius"/>
    </source>
</evidence>
<dbReference type="Pfam" id="PF01580">
    <property type="entry name" value="FtsK_SpoIIIE"/>
    <property type="match status" value="2"/>
</dbReference>
<dbReference type="InterPro" id="IPR027417">
    <property type="entry name" value="P-loop_NTPase"/>
</dbReference>
<dbReference type="GO" id="GO:0005524">
    <property type="term" value="F:ATP binding"/>
    <property type="evidence" value="ECO:0007669"/>
    <property type="project" value="UniProtKB-UniRule"/>
</dbReference>
<feature type="domain" description="FtsK" evidence="12">
    <location>
        <begin position="822"/>
        <end position="1013"/>
    </location>
</feature>
<feature type="region of interest" description="Disordered" evidence="10">
    <location>
        <begin position="730"/>
        <end position="750"/>
    </location>
</feature>
<evidence type="ECO:0000313" key="13">
    <source>
        <dbReference type="EMBL" id="RKT56743.1"/>
    </source>
</evidence>
<feature type="domain" description="FtsK" evidence="12">
    <location>
        <begin position="452"/>
        <end position="651"/>
    </location>
</feature>
<reference evidence="13 14" key="1">
    <citation type="submission" date="2018-10" db="EMBL/GenBank/DDBJ databases">
        <title>Sequencing the genomes of 1000 actinobacteria strains.</title>
        <authorList>
            <person name="Klenk H.-P."/>
        </authorList>
    </citation>
    <scope>NUCLEOTIDE SEQUENCE [LARGE SCALE GENOMIC DNA]</scope>
    <source>
        <strain evidence="13 14">DSM 43800</strain>
    </source>
</reference>
<gene>
    <name evidence="13" type="ORF">C8E97_5453</name>
</gene>
<dbReference type="PANTHER" id="PTHR22683">
    <property type="entry name" value="SPORULATION PROTEIN RELATED"/>
    <property type="match status" value="1"/>
</dbReference>
<sequence length="1347" mass="145537">MSTVTVKRPPRADGPAMPEGQVQLEEPPVMTDEAPQDLTSVMMYLPMGIGAISMVLIYSLGNGSPVMYIVGGAMAVSMLFMSLSQIGRAGAERKKQLHAERRDYLRYIAQLRARARDTAHEQRRAVLWNNPDPARLWSIATGARLWERRGSHEDFGRVRIGLGSRPAVLEFLPPSTKPIEDLEPLSSVALRRFGEAYRVVNGIPTSVGMRSFTSVELTGDITAALGLARAVLAQLVTFHAPDELRVAVLTPEASRPEWDWVKWLPHNAHPTARDAAGPVRMLACDHDELMALLGTEVTDRGDHDKAAPVGVNEPFVVVVAHLGRIPEHSRLHGAGLRNVVLLDITGEMTGGPKVLRLTAKGTTVEFPSGDAVGVAECDRISTGQAETLARVLAPKRTSGTIDVVDGALEADIELTTLLGIRDARTFDVPAQWRPRNALRSRMSVPIGVTGEGEVIELDLKEPAQGGVGPHGMLIGATGSGKSELLRTLVCALAATHSSEILNFVLVDFKGGATFLGMDRLPHTSAMITNLADELVLVDRMQDAINGELTRRQELLRAGGFVSLFEYEKARAAGRQLAPFPVLFVIVDEFSELLSSKPEFMDLFVSIGRLGRSLGVHLLLASQRIDEGRINRVEGHLSYRIALRTFSSMESRSVIGVADAYQLPPEPGNGYLKLDTTNLLRFKSAYVSGDCPVPAVRDGQAARSTPLSLDVLPFTTQPHPLAHVLAAEEEPAAGDGADAGDEEPAAGDEDEESLADVLIARLVGAGPPARQVWLPPLAESPSLDSLLPGVLPDPVRGMVVADDAGFGRLRVPVGLVDRPQEQVRELMVADLSGADGHVAIVGAPQTGKSTLLRTLVLALAMTHTPREVQFYCLDFGGGGIMSVSGLPHVGSVATRLDRDRVVRTIEELMQVLEQREATFAEHGVESIGAYRAMCARGEVDDPHGDVFLVVDGWFSLRQDYDDLETRINELASRGLSYGVHVVVVATRWSEIRPWLRDLLGTRFELRLGDSMESEVASRKAATVPAQPGRGLTSSGDHFLAALPRMDGGDAADLTAATKAIAEEAREFWPGRPVPPVRMLPTSLPRTDLPAPEGEVLRACLGLDEQRLNPVWHDFGVTPHLLVFGDAETGKTNALRLVLDAVTRRYAPDEAKILLGDSARRLDELVPEEYRTGYAVTSDALHELAEQASVSLGRRVPGPEVRPDELRARGWWQGPELFIVVDDYEMLGRDFGGSSALEPLLPLLAQGVHIGFHLIVARTSAGGMRAMMDPVVRRLWELATPALLFSYPKEEGGFLGEAKPRTLPAGRAQLVTRRGIRLVQTAFVDAPGGGPVDGARASGLVAHRGAVES</sequence>
<evidence type="ECO:0000313" key="14">
    <source>
        <dbReference type="Proteomes" id="UP000282084"/>
    </source>
</evidence>
<feature type="domain" description="FtsK" evidence="12">
    <location>
        <begin position="1106"/>
        <end position="1289"/>
    </location>
</feature>
<protein>
    <submittedName>
        <fullName evidence="13">S-DNA-T family DNA segregation ATPase FtsK/SpoIIIE</fullName>
    </submittedName>
</protein>
<keyword evidence="5 9" id="KW-0547">Nucleotide-binding</keyword>
<dbReference type="InterPro" id="IPR050206">
    <property type="entry name" value="FtsK/SpoIIIE/SftA"/>
</dbReference>
<evidence type="ECO:0000256" key="7">
    <source>
        <dbReference type="ARBA" id="ARBA00022989"/>
    </source>
</evidence>
<dbReference type="GO" id="GO:0003677">
    <property type="term" value="F:DNA binding"/>
    <property type="evidence" value="ECO:0007669"/>
    <property type="project" value="InterPro"/>
</dbReference>
<dbReference type="Gene3D" id="3.40.50.300">
    <property type="entry name" value="P-loop containing nucleotide triphosphate hydrolases"/>
    <property type="match status" value="3"/>
</dbReference>
<proteinExistence type="predicted"/>
<dbReference type="InterPro" id="IPR023837">
    <property type="entry name" value="EccCb-like_Actinobacteria"/>
</dbReference>
<dbReference type="GO" id="GO:0005886">
    <property type="term" value="C:plasma membrane"/>
    <property type="evidence" value="ECO:0007669"/>
    <property type="project" value="UniProtKB-SubCell"/>
</dbReference>
<keyword evidence="4" id="KW-0677">Repeat</keyword>
<evidence type="ECO:0000256" key="5">
    <source>
        <dbReference type="ARBA" id="ARBA00022741"/>
    </source>
</evidence>
<evidence type="ECO:0000256" key="2">
    <source>
        <dbReference type="ARBA" id="ARBA00022475"/>
    </source>
</evidence>
<evidence type="ECO:0000256" key="10">
    <source>
        <dbReference type="SAM" id="MobiDB-lite"/>
    </source>
</evidence>
<keyword evidence="2" id="KW-1003">Cell membrane</keyword>
<feature type="transmembrane region" description="Helical" evidence="11">
    <location>
        <begin position="66"/>
        <end position="86"/>
    </location>
</feature>
<dbReference type="RefSeq" id="WP_121008254.1">
    <property type="nucleotide sequence ID" value="NZ_RBXO01000001.1"/>
</dbReference>
<feature type="binding site" evidence="9">
    <location>
        <begin position="841"/>
        <end position="848"/>
    </location>
    <ligand>
        <name>ATP</name>
        <dbReference type="ChEBI" id="CHEBI:30616"/>
    </ligand>
</feature>
<evidence type="ECO:0000256" key="6">
    <source>
        <dbReference type="ARBA" id="ARBA00022840"/>
    </source>
</evidence>
<evidence type="ECO:0000256" key="9">
    <source>
        <dbReference type="PROSITE-ProRule" id="PRU00289"/>
    </source>
</evidence>
<comment type="subcellular location">
    <subcellularLocation>
        <location evidence="1">Cell membrane</location>
        <topology evidence="1">Multi-pass membrane protein</topology>
    </subcellularLocation>
</comment>
<dbReference type="InterPro" id="IPR002543">
    <property type="entry name" value="FtsK_dom"/>
</dbReference>
<dbReference type="OrthoDB" id="9807790at2"/>
<comment type="caution">
    <text evidence="13">The sequence shown here is derived from an EMBL/GenBank/DDBJ whole genome shotgun (WGS) entry which is preliminary data.</text>
</comment>
<keyword evidence="14" id="KW-1185">Reference proteome</keyword>
<feature type="binding site" evidence="9">
    <location>
        <begin position="1123"/>
        <end position="1130"/>
    </location>
    <ligand>
        <name>ATP</name>
        <dbReference type="ChEBI" id="CHEBI:30616"/>
    </ligand>
</feature>
<dbReference type="EMBL" id="RBXO01000001">
    <property type="protein sequence ID" value="RKT56743.1"/>
    <property type="molecule type" value="Genomic_DNA"/>
</dbReference>
<dbReference type="NCBIfam" id="TIGR03925">
    <property type="entry name" value="T7SS_EccC_b"/>
    <property type="match status" value="1"/>
</dbReference>
<dbReference type="SUPFAM" id="SSF52540">
    <property type="entry name" value="P-loop containing nucleoside triphosphate hydrolases"/>
    <property type="match status" value="3"/>
</dbReference>
<keyword evidence="8 11" id="KW-0472">Membrane</keyword>
<evidence type="ECO:0000256" key="8">
    <source>
        <dbReference type="ARBA" id="ARBA00023136"/>
    </source>
</evidence>
<feature type="binding site" evidence="9">
    <location>
        <begin position="475"/>
        <end position="482"/>
    </location>
    <ligand>
        <name>ATP</name>
        <dbReference type="ChEBI" id="CHEBI:30616"/>
    </ligand>
</feature>
<dbReference type="SMART" id="SM00382">
    <property type="entry name" value="AAA"/>
    <property type="match status" value="3"/>
</dbReference>
<evidence type="ECO:0000256" key="4">
    <source>
        <dbReference type="ARBA" id="ARBA00022737"/>
    </source>
</evidence>
<dbReference type="NCBIfam" id="TIGR03924">
    <property type="entry name" value="T7SS_EccC_a"/>
    <property type="match status" value="1"/>
</dbReference>
<dbReference type="InterPro" id="IPR003593">
    <property type="entry name" value="AAA+_ATPase"/>
</dbReference>
<feature type="region of interest" description="Disordered" evidence="10">
    <location>
        <begin position="1"/>
        <end position="21"/>
    </location>
</feature>
<keyword evidence="3 11" id="KW-0812">Transmembrane</keyword>
<dbReference type="PROSITE" id="PS50901">
    <property type="entry name" value="FTSK"/>
    <property type="match status" value="3"/>
</dbReference>
<dbReference type="PANTHER" id="PTHR22683:SF1">
    <property type="entry name" value="TYPE VII SECRETION SYSTEM PROTEIN ESSC"/>
    <property type="match status" value="1"/>
</dbReference>
<keyword evidence="6 9" id="KW-0067">ATP-binding</keyword>
<feature type="transmembrane region" description="Helical" evidence="11">
    <location>
        <begin position="41"/>
        <end position="60"/>
    </location>
</feature>